<protein>
    <submittedName>
        <fullName evidence="1">Uncharacterized protein</fullName>
    </submittedName>
</protein>
<evidence type="ECO:0000313" key="1">
    <source>
        <dbReference type="EMBL" id="KAK1863382.1"/>
    </source>
</evidence>
<gene>
    <name evidence="1" type="ORF">I4F81_005938</name>
</gene>
<accession>A0ACC3C0Q2</accession>
<name>A0ACC3C0Q2_PYRYE</name>
<sequence>MSCRTTPPYPSRSTPLLCLPPPGTPLPSSFSLCPCPAAPPLPLGMAAFVPGAAAALGRGTFLGSSAVAAAPPTPRASVAATRRAAALTMEADGSGAEGGAQYAVGDIPDVLVSILERKADEVAALKAEVAAAGDAHPIAVLLASGAPRSKAFVSALRKPPGCLAVIGEIKRRSPSKGLISDIKDPALLSRHYNEAGAAAISVLTDGPGFGGSMADLEAVVKEQARKKGQYPGPSVVLRKEFIIDPVQIAEAAVAGANAVLLIVAALGEARTGELLAETHRLGLDAIVEVHDEPELAAAVAVGAEIIGVNNRDLRTFEVSLETAERLRAGIPEGVVAVAESGIEECLDAWRVRDMGYSAILVGEALVKAADNSKTDGHSYSAGYNNAKGLIKAFLAKGSVKYGPSTTAAFFGKGEGAKESLGEMTV</sequence>
<dbReference type="Proteomes" id="UP000798662">
    <property type="component" value="Chromosome 2"/>
</dbReference>
<keyword evidence="2" id="KW-1185">Reference proteome</keyword>
<proteinExistence type="predicted"/>
<evidence type="ECO:0000313" key="2">
    <source>
        <dbReference type="Proteomes" id="UP000798662"/>
    </source>
</evidence>
<comment type="caution">
    <text evidence="1">The sequence shown here is derived from an EMBL/GenBank/DDBJ whole genome shotgun (WGS) entry which is preliminary data.</text>
</comment>
<reference evidence="1" key="1">
    <citation type="submission" date="2019-11" db="EMBL/GenBank/DDBJ databases">
        <title>Nori genome reveals adaptations in red seaweeds to the harsh intertidal environment.</title>
        <authorList>
            <person name="Wang D."/>
            <person name="Mao Y."/>
        </authorList>
    </citation>
    <scope>NUCLEOTIDE SEQUENCE</scope>
    <source>
        <tissue evidence="1">Gametophyte</tissue>
    </source>
</reference>
<organism evidence="1 2">
    <name type="scientific">Pyropia yezoensis</name>
    <name type="common">Susabi-nori</name>
    <name type="synonym">Porphyra yezoensis</name>
    <dbReference type="NCBI Taxonomy" id="2788"/>
    <lineage>
        <taxon>Eukaryota</taxon>
        <taxon>Rhodophyta</taxon>
        <taxon>Bangiophyceae</taxon>
        <taxon>Bangiales</taxon>
        <taxon>Bangiaceae</taxon>
        <taxon>Pyropia</taxon>
    </lineage>
</organism>
<dbReference type="EMBL" id="CM020619">
    <property type="protein sequence ID" value="KAK1863382.1"/>
    <property type="molecule type" value="Genomic_DNA"/>
</dbReference>